<protein>
    <submittedName>
        <fullName evidence="4">Uncharacterized protein</fullName>
    </submittedName>
</protein>
<proteinExistence type="predicted"/>
<feature type="region of interest" description="Disordered" evidence="1">
    <location>
        <begin position="101"/>
        <end position="121"/>
    </location>
</feature>
<evidence type="ECO:0000313" key="4">
    <source>
        <dbReference type="EMBL" id="XCH27476.1"/>
    </source>
</evidence>
<sequence length="265" mass="28959">MKVILPKLKNQLLAMLMLLFIAQAYAQTPRKADVVNMRDGSKLEVHIQEVDDQVVKYRKINDPEGPLFSIKKADIASIRYGNGEEETFEATLEVQNYYSPGKPASAATPRESKPAGKVANGPVKPSVQFAEDVRNSSPDHLRSMYRYYKMRSKTGMVMGIVGTSVGVIVAGIGTGIVVGAMDDNGNFKSYQDELRARKGAYMMLGGFAGAVTFGTVGFVKAGKNGSKASRIRRELIRRGEPLTISFRPSFNPMQRAGSLALALNF</sequence>
<keyword evidence="2" id="KW-0812">Transmembrane</keyword>
<keyword evidence="2" id="KW-0472">Membrane</keyword>
<dbReference type="RefSeq" id="WP_353722729.1">
    <property type="nucleotide sequence ID" value="NZ_CP159289.1"/>
</dbReference>
<feature type="signal peptide" evidence="3">
    <location>
        <begin position="1"/>
        <end position="26"/>
    </location>
</feature>
<dbReference type="EMBL" id="CP159289">
    <property type="protein sequence ID" value="XCH27476.1"/>
    <property type="molecule type" value="Genomic_DNA"/>
</dbReference>
<dbReference type="AlphaFoldDB" id="A0AAU8FTE3"/>
<feature type="chain" id="PRO_5043829363" evidence="3">
    <location>
        <begin position="27"/>
        <end position="265"/>
    </location>
</feature>
<name>A0AAU8FTE3_9BACT</name>
<keyword evidence="2" id="KW-1133">Transmembrane helix</keyword>
<accession>A0AAU8FTE3</accession>
<organism evidence="4">
    <name type="scientific">Dyadobacter sp. 676</name>
    <dbReference type="NCBI Taxonomy" id="3088362"/>
    <lineage>
        <taxon>Bacteria</taxon>
        <taxon>Pseudomonadati</taxon>
        <taxon>Bacteroidota</taxon>
        <taxon>Cytophagia</taxon>
        <taxon>Cytophagales</taxon>
        <taxon>Spirosomataceae</taxon>
        <taxon>Dyadobacter</taxon>
    </lineage>
</organism>
<feature type="transmembrane region" description="Helical" evidence="2">
    <location>
        <begin position="199"/>
        <end position="219"/>
    </location>
</feature>
<evidence type="ECO:0000256" key="2">
    <source>
        <dbReference type="SAM" id="Phobius"/>
    </source>
</evidence>
<feature type="transmembrane region" description="Helical" evidence="2">
    <location>
        <begin position="156"/>
        <end position="178"/>
    </location>
</feature>
<keyword evidence="3" id="KW-0732">Signal</keyword>
<evidence type="ECO:0000256" key="3">
    <source>
        <dbReference type="SAM" id="SignalP"/>
    </source>
</evidence>
<reference evidence="4" key="1">
    <citation type="submission" date="2024-06" db="EMBL/GenBank/DDBJ databases">
        <title>Sequencing and assembly of the genome of Dyadobacter sp. strain 676, a symbiont of Cyamopsis tetragonoloba.</title>
        <authorList>
            <person name="Guro P."/>
            <person name="Sazanova A."/>
            <person name="Kuznetsova I."/>
            <person name="Belimov A."/>
            <person name="Safronova V."/>
        </authorList>
    </citation>
    <scope>NUCLEOTIDE SEQUENCE</scope>
    <source>
        <strain evidence="4">676</strain>
    </source>
</reference>
<evidence type="ECO:0000256" key="1">
    <source>
        <dbReference type="SAM" id="MobiDB-lite"/>
    </source>
</evidence>
<gene>
    <name evidence="4" type="ORF">ABV298_14225</name>
</gene>